<evidence type="ECO:0000313" key="10">
    <source>
        <dbReference type="Proteomes" id="UP000007590"/>
    </source>
</evidence>
<keyword evidence="6 7" id="KW-0472">Membrane</keyword>
<organism evidence="9 10">
    <name type="scientific">Solitalea canadensis (strain ATCC 29591 / DSM 3403 / JCM 21819 / LMG 8368 / NBRC 15130 / NCIMB 12057 / USAM 9D)</name>
    <name type="common">Flexibacter canadensis</name>
    <dbReference type="NCBI Taxonomy" id="929556"/>
    <lineage>
        <taxon>Bacteria</taxon>
        <taxon>Pseudomonadati</taxon>
        <taxon>Bacteroidota</taxon>
        <taxon>Sphingobacteriia</taxon>
        <taxon>Sphingobacteriales</taxon>
        <taxon>Sphingobacteriaceae</taxon>
        <taxon>Solitalea</taxon>
    </lineage>
</organism>
<keyword evidence="2" id="KW-0813">Transport</keyword>
<feature type="transmembrane region" description="Helical" evidence="7">
    <location>
        <begin position="303"/>
        <end position="320"/>
    </location>
</feature>
<dbReference type="GO" id="GO:0022857">
    <property type="term" value="F:transmembrane transporter activity"/>
    <property type="evidence" value="ECO:0007669"/>
    <property type="project" value="InterPro"/>
</dbReference>
<dbReference type="CDD" id="cd06173">
    <property type="entry name" value="MFS_MefA_like"/>
    <property type="match status" value="1"/>
</dbReference>
<dbReference type="KEGG" id="scn:Solca_3468"/>
<dbReference type="OrthoDB" id="7283966at2"/>
<keyword evidence="5 7" id="KW-1133">Transmembrane helix</keyword>
<protein>
    <submittedName>
        <fullName evidence="9">Arabinose efflux permease family protein</fullName>
    </submittedName>
</protein>
<dbReference type="Proteomes" id="UP000007590">
    <property type="component" value="Chromosome"/>
</dbReference>
<dbReference type="PANTHER" id="PTHR23513">
    <property type="entry name" value="INTEGRAL MEMBRANE EFFLUX PROTEIN-RELATED"/>
    <property type="match status" value="1"/>
</dbReference>
<accession>H8KXE4</accession>
<feature type="domain" description="Major facilitator superfamily (MFS) profile" evidence="8">
    <location>
        <begin position="14"/>
        <end position="414"/>
    </location>
</feature>
<dbReference type="PANTHER" id="PTHR23513:SF9">
    <property type="entry name" value="ENTEROBACTIN EXPORTER ENTS"/>
    <property type="match status" value="1"/>
</dbReference>
<dbReference type="Pfam" id="PF05977">
    <property type="entry name" value="MFS_3"/>
    <property type="match status" value="1"/>
</dbReference>
<feature type="transmembrane region" description="Helical" evidence="7">
    <location>
        <begin position="392"/>
        <end position="409"/>
    </location>
</feature>
<dbReference type="InterPro" id="IPR020846">
    <property type="entry name" value="MFS_dom"/>
</dbReference>
<keyword evidence="3" id="KW-1003">Cell membrane</keyword>
<comment type="subcellular location">
    <subcellularLocation>
        <location evidence="1">Cell membrane</location>
        <topology evidence="1">Multi-pass membrane protein</topology>
    </subcellularLocation>
</comment>
<feature type="transmembrane region" description="Helical" evidence="7">
    <location>
        <begin position="88"/>
        <end position="107"/>
    </location>
</feature>
<feature type="transmembrane region" description="Helical" evidence="7">
    <location>
        <begin position="190"/>
        <end position="207"/>
    </location>
</feature>
<dbReference type="HOGENOM" id="CLU_034180_11_0_10"/>
<dbReference type="PROSITE" id="PS50850">
    <property type="entry name" value="MFS"/>
    <property type="match status" value="1"/>
</dbReference>
<reference evidence="9" key="1">
    <citation type="submission" date="2012-02" db="EMBL/GenBank/DDBJ databases">
        <title>The complete genome of Solitalea canadensis DSM 3403.</title>
        <authorList>
            <consortium name="US DOE Joint Genome Institute (JGI-PGF)"/>
            <person name="Lucas S."/>
            <person name="Copeland A."/>
            <person name="Lapidus A."/>
            <person name="Glavina del Rio T."/>
            <person name="Dalin E."/>
            <person name="Tice H."/>
            <person name="Bruce D."/>
            <person name="Goodwin L."/>
            <person name="Pitluck S."/>
            <person name="Peters L."/>
            <person name="Ovchinnikova G."/>
            <person name="Lu M."/>
            <person name="Kyrpides N."/>
            <person name="Mavromatis K."/>
            <person name="Ivanova N."/>
            <person name="Brettin T."/>
            <person name="Detter J.C."/>
            <person name="Han C."/>
            <person name="Larimer F."/>
            <person name="Land M."/>
            <person name="Hauser L."/>
            <person name="Markowitz V."/>
            <person name="Cheng J.-F."/>
            <person name="Hugenholtz P."/>
            <person name="Woyke T."/>
            <person name="Wu D."/>
            <person name="Spring S."/>
            <person name="Schroeder M."/>
            <person name="Kopitz M."/>
            <person name="Brambilla E."/>
            <person name="Klenk H.-P."/>
            <person name="Eisen J.A."/>
        </authorList>
    </citation>
    <scope>NUCLEOTIDE SEQUENCE</scope>
    <source>
        <strain evidence="9">DSM 3403</strain>
    </source>
</reference>
<evidence type="ECO:0000256" key="3">
    <source>
        <dbReference type="ARBA" id="ARBA00022475"/>
    </source>
</evidence>
<dbReference type="EMBL" id="CP003349">
    <property type="protein sequence ID" value="AFD08473.1"/>
    <property type="molecule type" value="Genomic_DNA"/>
</dbReference>
<feature type="transmembrane region" description="Helical" evidence="7">
    <location>
        <begin position="239"/>
        <end position="262"/>
    </location>
</feature>
<feature type="transmembrane region" description="Helical" evidence="7">
    <location>
        <begin position="31"/>
        <end position="49"/>
    </location>
</feature>
<keyword evidence="4 7" id="KW-0812">Transmembrane</keyword>
<dbReference type="RefSeq" id="WP_014681696.1">
    <property type="nucleotide sequence ID" value="NC_017770.1"/>
</dbReference>
<gene>
    <name evidence="9" type="ordered locus">Solca_3468</name>
</gene>
<dbReference type="InterPro" id="IPR010290">
    <property type="entry name" value="TM_effector"/>
</dbReference>
<dbReference type="InterPro" id="IPR036259">
    <property type="entry name" value="MFS_trans_sf"/>
</dbReference>
<evidence type="ECO:0000256" key="7">
    <source>
        <dbReference type="SAM" id="Phobius"/>
    </source>
</evidence>
<name>H8KXE4_SOLCM</name>
<dbReference type="SUPFAM" id="SSF103473">
    <property type="entry name" value="MFS general substrate transporter"/>
    <property type="match status" value="1"/>
</dbReference>
<dbReference type="eggNOG" id="COG2814">
    <property type="taxonomic scope" value="Bacteria"/>
</dbReference>
<feature type="transmembrane region" description="Helical" evidence="7">
    <location>
        <begin position="119"/>
        <end position="143"/>
    </location>
</feature>
<feature type="transmembrane region" description="Helical" evidence="7">
    <location>
        <begin position="274"/>
        <end position="291"/>
    </location>
</feature>
<evidence type="ECO:0000313" key="9">
    <source>
        <dbReference type="EMBL" id="AFD08473.1"/>
    </source>
</evidence>
<feature type="transmembrane region" description="Helical" evidence="7">
    <location>
        <begin position="326"/>
        <end position="348"/>
    </location>
</feature>
<keyword evidence="10" id="KW-1185">Reference proteome</keyword>
<dbReference type="GO" id="GO:0005886">
    <property type="term" value="C:plasma membrane"/>
    <property type="evidence" value="ECO:0007669"/>
    <property type="project" value="UniProtKB-SubCell"/>
</dbReference>
<evidence type="ECO:0000256" key="6">
    <source>
        <dbReference type="ARBA" id="ARBA00023136"/>
    </source>
</evidence>
<feature type="transmembrane region" description="Helical" evidence="7">
    <location>
        <begin position="55"/>
        <end position="76"/>
    </location>
</feature>
<evidence type="ECO:0000256" key="1">
    <source>
        <dbReference type="ARBA" id="ARBA00004651"/>
    </source>
</evidence>
<sequence length="425" mass="45843">MPSETVDSPVKPDAFAALRYPEFRFYLGTRFFLTFALQMKAVIVGWFVYSVTKDPLSLGMIGLAEAIPALCVALFGGYVADRSNKRSMLIIVISTILTAATLLFVVTMPSMHQSINTHLLIAIVYVVVFLDGLARGFFAPAAFSLMASLVPRELYPNSSSWNSSCWQLAAVAGPAAGGLIYGFYGMSVTMGIVLLLMVLSISSLLMLKSKPVNVLEKKESMWSSLGEGIKFVFNTKMMLGAMTLDMFSVFFGGAVALLPVFANDILKVGAEGLGVLRAAPSAGAVITMLIMTRYTPAVRPWRNLIVAVTGFGICTILFGISKNFYLSIVFLFLVGAFDSVSVIIRSTIFQMLTPDHMRGRVSAVNTMFIGSSNEIGAFESGVTAKIMGTTRAVIFGGCMTVLIVAATFAKTKSLLPIRLVGKEFK</sequence>
<proteinExistence type="predicted"/>
<evidence type="ECO:0000256" key="4">
    <source>
        <dbReference type="ARBA" id="ARBA00022692"/>
    </source>
</evidence>
<evidence type="ECO:0000256" key="2">
    <source>
        <dbReference type="ARBA" id="ARBA00022448"/>
    </source>
</evidence>
<dbReference type="Gene3D" id="1.20.1250.20">
    <property type="entry name" value="MFS general substrate transporter like domains"/>
    <property type="match status" value="1"/>
</dbReference>
<dbReference type="AlphaFoldDB" id="H8KXE4"/>
<evidence type="ECO:0000259" key="8">
    <source>
        <dbReference type="PROSITE" id="PS50850"/>
    </source>
</evidence>
<evidence type="ECO:0000256" key="5">
    <source>
        <dbReference type="ARBA" id="ARBA00022989"/>
    </source>
</evidence>